<keyword evidence="1" id="KW-0175">Coiled coil</keyword>
<dbReference type="RefSeq" id="WP_060997091.1">
    <property type="nucleotide sequence ID" value="NZ_LNQZ01000003.1"/>
</dbReference>
<feature type="region of interest" description="Disordered" evidence="2">
    <location>
        <begin position="1"/>
        <end position="32"/>
    </location>
</feature>
<proteinExistence type="predicted"/>
<feature type="coiled-coil region" evidence="1">
    <location>
        <begin position="53"/>
        <end position="87"/>
    </location>
</feature>
<dbReference type="OrthoDB" id="5741693at2"/>
<dbReference type="Pfam" id="PF03646">
    <property type="entry name" value="FlaG"/>
    <property type="match status" value="1"/>
</dbReference>
<organism evidence="3 4">
    <name type="scientific">Photobacterium aquimaris</name>
    <dbReference type="NCBI Taxonomy" id="512643"/>
    <lineage>
        <taxon>Bacteria</taxon>
        <taxon>Pseudomonadati</taxon>
        <taxon>Pseudomonadota</taxon>
        <taxon>Gammaproteobacteria</taxon>
        <taxon>Vibrionales</taxon>
        <taxon>Vibrionaceae</taxon>
        <taxon>Photobacterium</taxon>
    </lineage>
</organism>
<comment type="caution">
    <text evidence="3">The sequence shown here is derived from an EMBL/GenBank/DDBJ whole genome shotgun (WGS) entry which is preliminary data.</text>
</comment>
<dbReference type="SUPFAM" id="SSF160214">
    <property type="entry name" value="FlaG-like"/>
    <property type="match status" value="1"/>
</dbReference>
<dbReference type="AlphaFoldDB" id="A0A2T3I2K1"/>
<evidence type="ECO:0000313" key="3">
    <source>
        <dbReference type="EMBL" id="PSU12477.1"/>
    </source>
</evidence>
<dbReference type="Proteomes" id="UP000241858">
    <property type="component" value="Unassembled WGS sequence"/>
</dbReference>
<reference evidence="3 4" key="1">
    <citation type="submission" date="2018-03" db="EMBL/GenBank/DDBJ databases">
        <title>Whole genome sequencing of Histamine producing bacteria.</title>
        <authorList>
            <person name="Butler K."/>
        </authorList>
    </citation>
    <scope>NUCLEOTIDE SEQUENCE [LARGE SCALE GENOMIC DNA]</scope>
    <source>
        <strain evidence="3 4">DSM 23343</strain>
    </source>
</reference>
<dbReference type="InterPro" id="IPR035924">
    <property type="entry name" value="FlaG-like_sf"/>
</dbReference>
<dbReference type="PANTHER" id="PTHR37166">
    <property type="entry name" value="PROTEIN FLAG"/>
    <property type="match status" value="1"/>
</dbReference>
<name>A0A2T3I2K1_9GAMM</name>
<dbReference type="InterPro" id="IPR005186">
    <property type="entry name" value="FlaG"/>
</dbReference>
<keyword evidence="3" id="KW-0969">Cilium</keyword>
<protein>
    <submittedName>
        <fullName evidence="3">Flagellar biosynthesis protein FlaG</fullName>
    </submittedName>
</protein>
<evidence type="ECO:0000256" key="2">
    <source>
        <dbReference type="SAM" id="MobiDB-lite"/>
    </source>
</evidence>
<sequence>MAINPLPPSSLYNSHDVQAGVDDTQPPKIIGNNVSLNQTVNKTEAIKKDDNPLNSFNLDNQQEQERIKQIEQLLQQVNRSLQFHIDDETGKQIATIVDKESGDIIRQVPAQELLELNENLAKHSLSSLSRTV</sequence>
<gene>
    <name evidence="3" type="ORF">C0W81_00870</name>
</gene>
<keyword evidence="3" id="KW-0966">Cell projection</keyword>
<dbReference type="EMBL" id="PYLY01000002">
    <property type="protein sequence ID" value="PSU12477.1"/>
    <property type="molecule type" value="Genomic_DNA"/>
</dbReference>
<evidence type="ECO:0000313" key="4">
    <source>
        <dbReference type="Proteomes" id="UP000241858"/>
    </source>
</evidence>
<dbReference type="PANTHER" id="PTHR37166:SF1">
    <property type="entry name" value="PROTEIN FLAG"/>
    <property type="match status" value="1"/>
</dbReference>
<evidence type="ECO:0000256" key="1">
    <source>
        <dbReference type="SAM" id="Coils"/>
    </source>
</evidence>
<dbReference type="Gene3D" id="3.30.160.170">
    <property type="entry name" value="FlaG-like"/>
    <property type="match status" value="1"/>
</dbReference>
<keyword evidence="3" id="KW-0282">Flagellum</keyword>
<accession>A0A2T3I2K1</accession>